<dbReference type="PANTHER" id="PTHR37820">
    <property type="entry name" value="CELL DIVISION PROTEIN DIVIB"/>
    <property type="match status" value="1"/>
</dbReference>
<feature type="transmembrane region" description="Helical" evidence="8">
    <location>
        <begin position="28"/>
        <end position="46"/>
    </location>
</feature>
<dbReference type="InterPro" id="IPR026580">
    <property type="entry name" value="DivIB"/>
</dbReference>
<dbReference type="GO" id="GO:0032153">
    <property type="term" value="C:cell division site"/>
    <property type="evidence" value="ECO:0007669"/>
    <property type="project" value="UniProtKB-UniRule"/>
</dbReference>
<evidence type="ECO:0000256" key="3">
    <source>
        <dbReference type="ARBA" id="ARBA00022618"/>
    </source>
</evidence>
<dbReference type="GO" id="GO:0043093">
    <property type="term" value="P:FtsZ-dependent cytokinesis"/>
    <property type="evidence" value="ECO:0007669"/>
    <property type="project" value="UniProtKB-UniRule"/>
</dbReference>
<protein>
    <recommendedName>
        <fullName evidence="8">Cell division protein DivIB</fullName>
    </recommendedName>
</protein>
<dbReference type="Pfam" id="PF03799">
    <property type="entry name" value="FtsQ_DivIB_C"/>
    <property type="match status" value="1"/>
</dbReference>
<dbReference type="PANTHER" id="PTHR37820:SF1">
    <property type="entry name" value="CELL DIVISION PROTEIN FTSQ"/>
    <property type="match status" value="1"/>
</dbReference>
<dbReference type="RefSeq" id="WP_133579203.1">
    <property type="nucleotide sequence ID" value="NZ_SNYJ01000002.1"/>
</dbReference>
<comment type="function">
    <text evidence="8">Cell division protein that may be involved in stabilizing or promoting the assembly of the division complex.</text>
</comment>
<evidence type="ECO:0000256" key="5">
    <source>
        <dbReference type="ARBA" id="ARBA00022989"/>
    </source>
</evidence>
<organism evidence="10 11">
    <name type="scientific">Aureibacillus halotolerans</name>
    <dbReference type="NCBI Taxonomy" id="1508390"/>
    <lineage>
        <taxon>Bacteria</taxon>
        <taxon>Bacillati</taxon>
        <taxon>Bacillota</taxon>
        <taxon>Bacilli</taxon>
        <taxon>Bacillales</taxon>
        <taxon>Bacillaceae</taxon>
        <taxon>Aureibacillus</taxon>
    </lineage>
</organism>
<accession>A0A4R6U735</accession>
<dbReference type="HAMAP" id="MF_00912">
    <property type="entry name" value="DivIB"/>
    <property type="match status" value="1"/>
</dbReference>
<dbReference type="PROSITE" id="PS51779">
    <property type="entry name" value="POTRA"/>
    <property type="match status" value="1"/>
</dbReference>
<keyword evidence="4 8" id="KW-0812">Transmembrane</keyword>
<comment type="subcellular location">
    <subcellularLocation>
        <location evidence="8">Cell membrane</location>
        <topology evidence="8">Single-pass type II membrane protein</topology>
    </subcellularLocation>
    <subcellularLocation>
        <location evidence="1">Membrane</location>
    </subcellularLocation>
    <text evidence="8">Localizes to the division septum.</text>
</comment>
<dbReference type="InterPro" id="IPR005548">
    <property type="entry name" value="Cell_div_FtsQ/DivIB_C"/>
</dbReference>
<keyword evidence="7 8" id="KW-0131">Cell cycle</keyword>
<comment type="caution">
    <text evidence="10">The sequence shown here is derived from an EMBL/GenBank/DDBJ whole genome shotgun (WGS) entry which is preliminary data.</text>
</comment>
<feature type="domain" description="POTRA" evidence="9">
    <location>
        <begin position="51"/>
        <end position="119"/>
    </location>
</feature>
<dbReference type="InterPro" id="IPR013685">
    <property type="entry name" value="POTRA_FtsQ_type"/>
</dbReference>
<dbReference type="OrthoDB" id="1819027at2"/>
<evidence type="ECO:0000313" key="10">
    <source>
        <dbReference type="EMBL" id="TDQ42328.1"/>
    </source>
</evidence>
<evidence type="ECO:0000256" key="6">
    <source>
        <dbReference type="ARBA" id="ARBA00023136"/>
    </source>
</evidence>
<evidence type="ECO:0000256" key="4">
    <source>
        <dbReference type="ARBA" id="ARBA00022692"/>
    </source>
</evidence>
<dbReference type="Proteomes" id="UP000295632">
    <property type="component" value="Unassembled WGS sequence"/>
</dbReference>
<dbReference type="EMBL" id="SNYJ01000002">
    <property type="protein sequence ID" value="TDQ42328.1"/>
    <property type="molecule type" value="Genomic_DNA"/>
</dbReference>
<name>A0A4R6U735_9BACI</name>
<gene>
    <name evidence="8" type="primary">divIB</name>
    <name evidence="10" type="ORF">EV213_102360</name>
</gene>
<evidence type="ECO:0000259" key="9">
    <source>
        <dbReference type="PROSITE" id="PS51779"/>
    </source>
</evidence>
<evidence type="ECO:0000256" key="2">
    <source>
        <dbReference type="ARBA" id="ARBA00022475"/>
    </source>
</evidence>
<evidence type="ECO:0000256" key="1">
    <source>
        <dbReference type="ARBA" id="ARBA00004370"/>
    </source>
</evidence>
<evidence type="ECO:0000256" key="7">
    <source>
        <dbReference type="ARBA" id="ARBA00023306"/>
    </source>
</evidence>
<evidence type="ECO:0000256" key="8">
    <source>
        <dbReference type="HAMAP-Rule" id="MF_00912"/>
    </source>
</evidence>
<keyword evidence="11" id="KW-1185">Reference proteome</keyword>
<dbReference type="InterPro" id="IPR034746">
    <property type="entry name" value="POTRA"/>
</dbReference>
<dbReference type="InterPro" id="IPR050487">
    <property type="entry name" value="FtsQ_DivIB"/>
</dbReference>
<keyword evidence="3 8" id="KW-0132">Cell division</keyword>
<dbReference type="Gene3D" id="3.10.20.310">
    <property type="entry name" value="membrane protein fhac"/>
    <property type="match status" value="1"/>
</dbReference>
<keyword evidence="5 8" id="KW-1133">Transmembrane helix</keyword>
<dbReference type="Pfam" id="PF08478">
    <property type="entry name" value="POTRA_1"/>
    <property type="match status" value="1"/>
</dbReference>
<dbReference type="GO" id="GO:0005886">
    <property type="term" value="C:plasma membrane"/>
    <property type="evidence" value="ECO:0007669"/>
    <property type="project" value="UniProtKB-SubCell"/>
</dbReference>
<keyword evidence="6 8" id="KW-0472">Membrane</keyword>
<keyword evidence="2 8" id="KW-1003">Cell membrane</keyword>
<reference evidence="10 11" key="1">
    <citation type="submission" date="2019-03" db="EMBL/GenBank/DDBJ databases">
        <title>Genomic Encyclopedia of Type Strains, Phase IV (KMG-IV): sequencing the most valuable type-strain genomes for metagenomic binning, comparative biology and taxonomic classification.</title>
        <authorList>
            <person name="Goeker M."/>
        </authorList>
    </citation>
    <scope>NUCLEOTIDE SEQUENCE [LARGE SCALE GENOMIC DNA]</scope>
    <source>
        <strain evidence="10 11">DSM 28697</strain>
    </source>
</reference>
<dbReference type="AlphaFoldDB" id="A0A4R6U735"/>
<proteinExistence type="inferred from homology"/>
<sequence length="266" mass="30068">MENEKKVYNIEDRIPNLKKHRKRKANRMLILYVSVFFLLISAILYFQSPFSHVQSIYVFGEHYVSEENIVQLSGLSDDVSFVQVDPDTVATQIEAHKEIDTVSVTKEFPNTVRIEVTEHQRLAYLKKDGLFHPLLDNGTMLDALPEETVPSAAPLLVDWTDDEALKIIAAELENVPGIVLNAISTVTYAPTDDEPMRVIVYMNDGHEVHTVTKGFAQKMADYPSIIAQLETDQKGIIYLDVASYFKPYDQEETSELPNEGDSSDAE</sequence>
<evidence type="ECO:0000313" key="11">
    <source>
        <dbReference type="Proteomes" id="UP000295632"/>
    </source>
</evidence>
<dbReference type="Gene3D" id="3.40.50.10960">
    <property type="match status" value="1"/>
</dbReference>
<comment type="similarity">
    <text evidence="8">Belongs to the FtsQ/DivIB family. DivIB subfamily.</text>
</comment>